<dbReference type="GO" id="GO:0005886">
    <property type="term" value="C:plasma membrane"/>
    <property type="evidence" value="ECO:0007669"/>
    <property type="project" value="TreeGrafter"/>
</dbReference>
<keyword evidence="1" id="KW-1133">Transmembrane helix</keyword>
<dbReference type="OrthoDB" id="9812311at2"/>
<dbReference type="InterPro" id="IPR003848">
    <property type="entry name" value="DUF218"/>
</dbReference>
<evidence type="ECO:0000313" key="4">
    <source>
        <dbReference type="Proteomes" id="UP000266273"/>
    </source>
</evidence>
<dbReference type="Gene3D" id="3.40.50.620">
    <property type="entry name" value="HUPs"/>
    <property type="match status" value="1"/>
</dbReference>
<keyword evidence="1" id="KW-0472">Membrane</keyword>
<comment type="caution">
    <text evidence="3">The sequence shown here is derived from an EMBL/GenBank/DDBJ whole genome shotgun (WGS) entry which is preliminary data.</text>
</comment>
<dbReference type="InterPro" id="IPR051599">
    <property type="entry name" value="Cell_Envelope_Assoc"/>
</dbReference>
<dbReference type="GO" id="GO:0000270">
    <property type="term" value="P:peptidoglycan metabolic process"/>
    <property type="evidence" value="ECO:0007669"/>
    <property type="project" value="TreeGrafter"/>
</dbReference>
<evidence type="ECO:0000313" key="3">
    <source>
        <dbReference type="EMBL" id="RIA47502.1"/>
    </source>
</evidence>
<dbReference type="PANTHER" id="PTHR30336">
    <property type="entry name" value="INNER MEMBRANE PROTEIN, PROBABLE PERMEASE"/>
    <property type="match status" value="1"/>
</dbReference>
<keyword evidence="4" id="KW-1185">Reference proteome</keyword>
<accession>A0A397PES6</accession>
<dbReference type="Pfam" id="PF02698">
    <property type="entry name" value="DUF218"/>
    <property type="match status" value="1"/>
</dbReference>
<keyword evidence="1" id="KW-0812">Transmembrane</keyword>
<protein>
    <submittedName>
        <fullName evidence="3">Uncharacterized SAM-binding protein YcdF (DUF218 family)</fullName>
    </submittedName>
</protein>
<dbReference type="InterPro" id="IPR014729">
    <property type="entry name" value="Rossmann-like_a/b/a_fold"/>
</dbReference>
<sequence length="230" mass="25372">MRTRSEDQTDNLRGAQRSSVLTALRWLLLATLATVALFGIGLLVFVSQIEKSPPNSNIQADAIVVLTGGDSRVTEAVRLLAAGRGRRLLISGVHPKTTTAMLRRINPEAERLFDCCIDLDRNARDTIENADETRRWAAERGFRSVIVVTSSYHMPRGLVELRRALPSLELIPYPVVPARLRLDAWWAHPGTFRLLASEYAKYVASVARCAGVRLMGGGRGIHGCFDPLSV</sequence>
<dbReference type="GO" id="GO:0043164">
    <property type="term" value="P:Gram-negative-bacterium-type cell wall biogenesis"/>
    <property type="evidence" value="ECO:0007669"/>
    <property type="project" value="TreeGrafter"/>
</dbReference>
<dbReference type="Proteomes" id="UP000266273">
    <property type="component" value="Unassembled WGS sequence"/>
</dbReference>
<dbReference type="AlphaFoldDB" id="A0A397PES6"/>
<dbReference type="CDD" id="cd06259">
    <property type="entry name" value="YdcF-like"/>
    <property type="match status" value="1"/>
</dbReference>
<dbReference type="EMBL" id="QXDF01000002">
    <property type="protein sequence ID" value="RIA47502.1"/>
    <property type="molecule type" value="Genomic_DNA"/>
</dbReference>
<feature type="domain" description="DUF218" evidence="2">
    <location>
        <begin position="61"/>
        <end position="185"/>
    </location>
</feature>
<organism evidence="3 4">
    <name type="scientific">Dichotomicrobium thermohalophilum</name>
    <dbReference type="NCBI Taxonomy" id="933063"/>
    <lineage>
        <taxon>Bacteria</taxon>
        <taxon>Pseudomonadati</taxon>
        <taxon>Pseudomonadota</taxon>
        <taxon>Alphaproteobacteria</taxon>
        <taxon>Hyphomicrobiales</taxon>
        <taxon>Hyphomicrobiaceae</taxon>
        <taxon>Dichotomicrobium</taxon>
    </lineage>
</organism>
<reference evidence="3 4" key="1">
    <citation type="submission" date="2018-08" db="EMBL/GenBank/DDBJ databases">
        <title>Genomic Encyclopedia of Archaeal and Bacterial Type Strains, Phase II (KMG-II): from individual species to whole genera.</title>
        <authorList>
            <person name="Goeker M."/>
        </authorList>
    </citation>
    <scope>NUCLEOTIDE SEQUENCE [LARGE SCALE GENOMIC DNA]</scope>
    <source>
        <strain evidence="3 4">DSM 5002</strain>
    </source>
</reference>
<name>A0A397PES6_9HYPH</name>
<feature type="transmembrane region" description="Helical" evidence="1">
    <location>
        <begin position="26"/>
        <end position="46"/>
    </location>
</feature>
<dbReference type="PANTHER" id="PTHR30336:SF4">
    <property type="entry name" value="ENVELOPE BIOGENESIS FACTOR ELYC"/>
    <property type="match status" value="1"/>
</dbReference>
<evidence type="ECO:0000256" key="1">
    <source>
        <dbReference type="SAM" id="Phobius"/>
    </source>
</evidence>
<gene>
    <name evidence="3" type="ORF">BXY53_2056</name>
</gene>
<evidence type="ECO:0000259" key="2">
    <source>
        <dbReference type="Pfam" id="PF02698"/>
    </source>
</evidence>
<proteinExistence type="predicted"/>